<dbReference type="RefSeq" id="YP_004324355.1">
    <property type="nucleotide sequence ID" value="NC_015287.1"/>
</dbReference>
<organism evidence="1 2">
    <name type="scientific">Synechococcus phage S-SSM7</name>
    <dbReference type="NCBI Taxonomy" id="445686"/>
    <lineage>
        <taxon>Viruses</taxon>
        <taxon>Duplodnaviria</taxon>
        <taxon>Heunggongvirae</taxon>
        <taxon>Uroviricota</taxon>
        <taxon>Caudoviricetes</taxon>
        <taxon>Pantevenvirales</taxon>
        <taxon>Kyanoviridae</taxon>
        <taxon>Lipsvirus</taxon>
        <taxon>Lipsvirus ssm7</taxon>
    </lineage>
</organism>
<protein>
    <submittedName>
        <fullName evidence="1">Uncharacterized protein</fullName>
    </submittedName>
</protein>
<name>E3SLM0_9CAUD</name>
<dbReference type="Proteomes" id="UP000006527">
    <property type="component" value="Segment"/>
</dbReference>
<dbReference type="EMBL" id="GU071098">
    <property type="protein sequence ID" value="ADO98368.1"/>
    <property type="molecule type" value="Genomic_DNA"/>
</dbReference>
<proteinExistence type="predicted"/>
<gene>
    <name evidence="1" type="ORF">SSSM7_307</name>
</gene>
<sequence length="54" mass="6502">MLDEITRKDQRSTAKRLIKVAKKHPNWYTEEDVKYAKLIKKLYKKPKPNDENLS</sequence>
<evidence type="ECO:0000313" key="2">
    <source>
        <dbReference type="Proteomes" id="UP000006527"/>
    </source>
</evidence>
<keyword evidence="2" id="KW-1185">Reference proteome</keyword>
<accession>E3SLM0</accession>
<dbReference type="KEGG" id="vg:10328872"/>
<evidence type="ECO:0000313" key="1">
    <source>
        <dbReference type="EMBL" id="ADO98368.1"/>
    </source>
</evidence>
<reference evidence="1 2" key="1">
    <citation type="journal article" date="2010" name="Environ. Microbiol.">
        <title>Genomic analysis of oceanic cyanobacterial myoviruses compared with T4-like myoviruses from diverse hosts and environments.</title>
        <authorList>
            <person name="Sullivan M.B."/>
            <person name="Huang K.H."/>
            <person name="Ignacio-Espinoza J.C."/>
            <person name="Berlin A.M."/>
            <person name="Kelly L."/>
            <person name="Weigele P.R."/>
            <person name="DeFrancesco A.S."/>
            <person name="Kern S.E."/>
            <person name="Thompson L.R."/>
            <person name="Young S."/>
            <person name="Yandava C."/>
            <person name="Fu R."/>
            <person name="Krastins B."/>
            <person name="Chase M."/>
            <person name="Sarracino D."/>
            <person name="Osburne M.S."/>
            <person name="Henn M.R."/>
            <person name="Chisholm S.W."/>
        </authorList>
    </citation>
    <scope>NUCLEOTIDE SEQUENCE [LARGE SCALE GENOMIC DNA]</scope>
    <source>
        <strain evidence="1">8109-3</strain>
    </source>
</reference>
<dbReference type="GeneID" id="10328872"/>